<evidence type="ECO:0000256" key="6">
    <source>
        <dbReference type="ARBA" id="ARBA00022807"/>
    </source>
</evidence>
<proteinExistence type="predicted"/>
<feature type="region of interest" description="Disordered" evidence="7">
    <location>
        <begin position="1"/>
        <end position="41"/>
    </location>
</feature>
<comment type="catalytic activity">
    <reaction evidence="1">
        <text>Thiol-dependent hydrolysis of ester, thioester, amide, peptide and isopeptide bonds formed by the C-terminal Gly of ubiquitin (a 76-residue protein attached to proteins as an intracellular targeting signal).</text>
        <dbReference type="EC" id="3.4.19.12"/>
    </reaction>
</comment>
<dbReference type="GO" id="GO:0043161">
    <property type="term" value="P:proteasome-mediated ubiquitin-dependent protein catabolic process"/>
    <property type="evidence" value="ECO:0007669"/>
    <property type="project" value="InterPro"/>
</dbReference>
<accession>A0A433SIZ5</accession>
<dbReference type="SUPFAM" id="SSF54001">
    <property type="entry name" value="Cysteine proteinases"/>
    <property type="match status" value="2"/>
</dbReference>
<feature type="compositionally biased region" description="Low complexity" evidence="7">
    <location>
        <begin position="958"/>
        <end position="975"/>
    </location>
</feature>
<dbReference type="EMBL" id="RQTK01001893">
    <property type="protein sequence ID" value="RUS68976.1"/>
    <property type="molecule type" value="Genomic_DNA"/>
</dbReference>
<organism evidence="9 10">
    <name type="scientific">Elysia chlorotica</name>
    <name type="common">Eastern emerald elysia</name>
    <name type="synonym">Sea slug</name>
    <dbReference type="NCBI Taxonomy" id="188477"/>
    <lineage>
        <taxon>Eukaryota</taxon>
        <taxon>Metazoa</taxon>
        <taxon>Spiralia</taxon>
        <taxon>Lophotrochozoa</taxon>
        <taxon>Mollusca</taxon>
        <taxon>Gastropoda</taxon>
        <taxon>Heterobranchia</taxon>
        <taxon>Euthyneura</taxon>
        <taxon>Panpulmonata</taxon>
        <taxon>Sacoglossa</taxon>
        <taxon>Placobranchoidea</taxon>
        <taxon>Plakobranchidae</taxon>
        <taxon>Elysia</taxon>
    </lineage>
</organism>
<evidence type="ECO:0000256" key="4">
    <source>
        <dbReference type="ARBA" id="ARBA00022786"/>
    </source>
</evidence>
<keyword evidence="5" id="KW-0378">Hydrolase</keyword>
<dbReference type="OrthoDB" id="289038at2759"/>
<feature type="compositionally biased region" description="Basic and acidic residues" evidence="7">
    <location>
        <begin position="416"/>
        <end position="425"/>
    </location>
</feature>
<feature type="compositionally biased region" description="Basic and acidic residues" evidence="7">
    <location>
        <begin position="1187"/>
        <end position="1198"/>
    </location>
</feature>
<dbReference type="Gene3D" id="3.90.70.10">
    <property type="entry name" value="Cysteine proteinases"/>
    <property type="match status" value="2"/>
</dbReference>
<dbReference type="GO" id="GO:0016579">
    <property type="term" value="P:protein deubiquitination"/>
    <property type="evidence" value="ECO:0007669"/>
    <property type="project" value="InterPro"/>
</dbReference>
<feature type="non-terminal residue" evidence="9">
    <location>
        <position position="1"/>
    </location>
</feature>
<dbReference type="GO" id="GO:0004843">
    <property type="term" value="F:cysteine-type deubiquitinase activity"/>
    <property type="evidence" value="ECO:0007669"/>
    <property type="project" value="UniProtKB-EC"/>
</dbReference>
<reference evidence="9 10" key="1">
    <citation type="submission" date="2019-01" db="EMBL/GenBank/DDBJ databases">
        <title>A draft genome assembly of the solar-powered sea slug Elysia chlorotica.</title>
        <authorList>
            <person name="Cai H."/>
            <person name="Li Q."/>
            <person name="Fang X."/>
            <person name="Li J."/>
            <person name="Curtis N.E."/>
            <person name="Altenburger A."/>
            <person name="Shibata T."/>
            <person name="Feng M."/>
            <person name="Maeda T."/>
            <person name="Schwartz J.A."/>
            <person name="Shigenobu S."/>
            <person name="Lundholm N."/>
            <person name="Nishiyama T."/>
            <person name="Yang H."/>
            <person name="Hasebe M."/>
            <person name="Li S."/>
            <person name="Pierce S.K."/>
            <person name="Wang J."/>
        </authorList>
    </citation>
    <scope>NUCLEOTIDE SEQUENCE [LARGE SCALE GENOMIC DNA]</scope>
    <source>
        <strain evidence="9">EC2010</strain>
        <tissue evidence="9">Whole organism of an adult</tissue>
    </source>
</reference>
<dbReference type="Proteomes" id="UP000271974">
    <property type="component" value="Unassembled WGS sequence"/>
</dbReference>
<feature type="compositionally biased region" description="Basic and acidic residues" evidence="7">
    <location>
        <begin position="857"/>
        <end position="867"/>
    </location>
</feature>
<evidence type="ECO:0000256" key="2">
    <source>
        <dbReference type="ARBA" id="ARBA00012759"/>
    </source>
</evidence>
<evidence type="ECO:0000256" key="5">
    <source>
        <dbReference type="ARBA" id="ARBA00022801"/>
    </source>
</evidence>
<feature type="compositionally biased region" description="Low complexity" evidence="7">
    <location>
        <begin position="662"/>
        <end position="680"/>
    </location>
</feature>
<feature type="compositionally biased region" description="Polar residues" evidence="7">
    <location>
        <begin position="868"/>
        <end position="878"/>
    </location>
</feature>
<feature type="compositionally biased region" description="Low complexity" evidence="7">
    <location>
        <begin position="879"/>
        <end position="894"/>
    </location>
</feature>
<comment type="caution">
    <text evidence="9">The sequence shown here is derived from an EMBL/GenBank/DDBJ whole genome shotgun (WGS) entry which is preliminary data.</text>
</comment>
<dbReference type="EC" id="3.4.19.12" evidence="2"/>
<evidence type="ECO:0000259" key="8">
    <source>
        <dbReference type="Pfam" id="PF00443"/>
    </source>
</evidence>
<feature type="compositionally biased region" description="Basic and acidic residues" evidence="7">
    <location>
        <begin position="795"/>
        <end position="806"/>
    </location>
</feature>
<gene>
    <name evidence="9" type="ORF">EGW08_023263</name>
</gene>
<feature type="region of interest" description="Disordered" evidence="7">
    <location>
        <begin position="1042"/>
        <end position="1079"/>
    </location>
</feature>
<name>A0A433SIZ5_ELYCH</name>
<dbReference type="InterPro" id="IPR044635">
    <property type="entry name" value="UBP14-like"/>
</dbReference>
<feature type="compositionally biased region" description="Polar residues" evidence="7">
    <location>
        <begin position="841"/>
        <end position="856"/>
    </location>
</feature>
<feature type="compositionally biased region" description="Low complexity" evidence="7">
    <location>
        <begin position="694"/>
        <end position="708"/>
    </location>
</feature>
<dbReference type="InterPro" id="IPR038765">
    <property type="entry name" value="Papain-like_cys_pep_sf"/>
</dbReference>
<feature type="compositionally biased region" description="Polar residues" evidence="7">
    <location>
        <begin position="1009"/>
        <end position="1018"/>
    </location>
</feature>
<feature type="compositionally biased region" description="Basic and acidic residues" evidence="7">
    <location>
        <begin position="519"/>
        <end position="540"/>
    </location>
</feature>
<evidence type="ECO:0000256" key="7">
    <source>
        <dbReference type="SAM" id="MobiDB-lite"/>
    </source>
</evidence>
<dbReference type="PANTHER" id="PTHR43982:SF1">
    <property type="entry name" value="UBIQUITIN CARBOXYL-TERMINAL HYDROLASE 14"/>
    <property type="match status" value="1"/>
</dbReference>
<dbReference type="STRING" id="188477.A0A433SIZ5"/>
<evidence type="ECO:0000313" key="10">
    <source>
        <dbReference type="Proteomes" id="UP000271974"/>
    </source>
</evidence>
<evidence type="ECO:0000313" key="9">
    <source>
        <dbReference type="EMBL" id="RUS68976.1"/>
    </source>
</evidence>
<feature type="domain" description="Peptidase C19 ubiquitin carboxyl-terminal hydrolase" evidence="8">
    <location>
        <begin position="1173"/>
        <end position="1274"/>
    </location>
</feature>
<evidence type="ECO:0000256" key="3">
    <source>
        <dbReference type="ARBA" id="ARBA00022670"/>
    </source>
</evidence>
<feature type="compositionally biased region" description="Polar residues" evidence="7">
    <location>
        <begin position="491"/>
        <end position="518"/>
    </location>
</feature>
<dbReference type="Pfam" id="PF00443">
    <property type="entry name" value="UCH"/>
    <property type="match status" value="1"/>
</dbReference>
<dbReference type="GO" id="GO:0061136">
    <property type="term" value="P:regulation of proteasomal protein catabolic process"/>
    <property type="evidence" value="ECO:0007669"/>
    <property type="project" value="TreeGrafter"/>
</dbReference>
<feature type="compositionally biased region" description="Low complexity" evidence="7">
    <location>
        <begin position="781"/>
        <end position="792"/>
    </location>
</feature>
<keyword evidence="6" id="KW-0788">Thiol protease</keyword>
<evidence type="ECO:0000256" key="1">
    <source>
        <dbReference type="ARBA" id="ARBA00000707"/>
    </source>
</evidence>
<feature type="region of interest" description="Disordered" evidence="7">
    <location>
        <begin position="233"/>
        <end position="269"/>
    </location>
</feature>
<sequence>KSGNALVSPHSSSTSTNGKQENAGNQETPKPLSQSGDRMKSTPTEANFTWFYKTSFFFHECKTEVLSSQDERDTTLMLALDSKTSMNLQDCIDKYFESSEVDMRCEKCGKEEKATMTRKIVKRPRCFILNLLRYHTHNLEAKKKLDRVSIPRYMSVVEFCAEDVKAAPAIEPVFMLERLPYEASLPSESANGSQVCTPAMEAAKRGHAVALSMANEEKRKKVELAVLRGPFSPGQRERKAVETSDNLDTIREDVTENRADGEEQSDPGERQRLMVRRLSRLLVDQFSEVEQHIEMARAAQEDFTDIYTEAQNLIVTMHDSVQDFVKKSYELADGETSESEAFKAAEQNVLCEVLIERALVGNEELEDDFDYDLVRKRLLAVRYRSVHGETAQMNHLINDLAMYLAAKEVGMVVEPDQPRPRKDSPSPHGSRSAGPSKGNSGSAQDHSYECETEVTAKGCGGDEDTDECTSHGEVFMEEDSGNRGSIEVNPSGVSSRNSSAGEETESCSSTKAIQASRDSNSREGRGSGRHRQLDSRRVEITTEEESSGALGDVSNNATINTTNGLSSSICDPGFLGDGIDKSLLDDPVFLGRPVSDWSEMELQDVEIGALSEEDMMVYAQALSRLEYEREQISHTVSTSVAPTAVVRPGSSDIVDSEDLTTVSYDDSSVSSVPDKSGVDSAGKVVAGLPEGKNSGDVSSTSGSSLSETSDVERAACELGSIVSKRVSGVKSDSGEKGGRAASKLPLELECDEELLSDGDEPDGMKDDSLVKVKGLKGGQAGSASGLSPSGSSNESRTKLSDKEKTCKSGGQAEFKNKLCSPGKSGPALPSIDSGKVLSPHKSLSNHSNTLVQSNKSSSRDPSTERNGRSTSHGNQSPLGLSISPAVSSLSSSSSGSGGGKHPKSGSRDISMVSPSVSQSSPRRDSYSVSHSKSARNELARLRSPSSTSPRKRSHKDSSGSASPHSSRSRPGSASKRLLFEDENGNNNNNKTQGDVKRSLEPDSPGLTVNKISSANSLLENYPMQEDLIGLSLAKSEEGELADPDGIHKLLGSTSSKPDRSSSSSSIFSPSSKSKSRTDNDQAISIVSSLSNIPHPVPVGGPMQISANGVKTECVLQSPSQKPQLAQILSPSTFREEENQKPGAVSLKSAASSEVNMLKAEEFGDAENADPVNASARPKTHRQQLSTSDEKENVVESGARRERLDNIEMGKADCSYRLVGIVNHHGESLFAGHYTAFSFNFNKQRWFYMDDKHTRATTETTARAESANSGYVFFYMDKDIFDQYAQTVAERPGKKPSTNC</sequence>
<feature type="compositionally biased region" description="Low complexity" evidence="7">
    <location>
        <begin position="910"/>
        <end position="931"/>
    </location>
</feature>
<feature type="region of interest" description="Disordered" evidence="7">
    <location>
        <begin position="657"/>
        <end position="712"/>
    </location>
</feature>
<feature type="compositionally biased region" description="Polar residues" evidence="7">
    <location>
        <begin position="553"/>
        <end position="567"/>
    </location>
</feature>
<keyword evidence="4" id="KW-0833">Ubl conjugation pathway</keyword>
<feature type="compositionally biased region" description="Low complexity" evidence="7">
    <location>
        <begin position="1052"/>
        <end position="1072"/>
    </location>
</feature>
<dbReference type="PROSITE" id="PS00973">
    <property type="entry name" value="USP_2"/>
    <property type="match status" value="1"/>
</dbReference>
<protein>
    <recommendedName>
        <fullName evidence="2">ubiquitinyl hydrolase 1</fullName>
        <ecNumber evidence="2">3.4.19.12</ecNumber>
    </recommendedName>
</protein>
<keyword evidence="3" id="KW-0645">Protease</keyword>
<feature type="region of interest" description="Disordered" evidence="7">
    <location>
        <begin position="474"/>
        <end position="567"/>
    </location>
</feature>
<feature type="compositionally biased region" description="Basic and acidic residues" evidence="7">
    <location>
        <begin position="235"/>
        <end position="269"/>
    </location>
</feature>
<feature type="region of interest" description="Disordered" evidence="7">
    <location>
        <begin position="1165"/>
        <end position="1198"/>
    </location>
</feature>
<dbReference type="InterPro" id="IPR018200">
    <property type="entry name" value="USP_CS"/>
</dbReference>
<dbReference type="GO" id="GO:0070628">
    <property type="term" value="F:proteasome binding"/>
    <property type="evidence" value="ECO:0007669"/>
    <property type="project" value="TreeGrafter"/>
</dbReference>
<feature type="region of interest" description="Disordered" evidence="7">
    <location>
        <begin position="415"/>
        <end position="449"/>
    </location>
</feature>
<dbReference type="InterPro" id="IPR001394">
    <property type="entry name" value="Peptidase_C19_UCH"/>
</dbReference>
<feature type="compositionally biased region" description="Acidic residues" evidence="7">
    <location>
        <begin position="748"/>
        <end position="761"/>
    </location>
</feature>
<dbReference type="PANTHER" id="PTHR43982">
    <property type="entry name" value="UBIQUITIN CARBOXYL-TERMINAL HYDROLASE"/>
    <property type="match status" value="1"/>
</dbReference>
<keyword evidence="10" id="KW-1185">Reference proteome</keyword>
<dbReference type="CDD" id="cd02257">
    <property type="entry name" value="Peptidase_C19"/>
    <property type="match status" value="1"/>
</dbReference>
<feature type="region of interest" description="Disordered" evidence="7">
    <location>
        <begin position="726"/>
        <end position="1020"/>
    </location>
</feature>